<dbReference type="InterPro" id="IPR000847">
    <property type="entry name" value="LysR_HTH_N"/>
</dbReference>
<dbReference type="InterPro" id="IPR036388">
    <property type="entry name" value="WH-like_DNA-bd_sf"/>
</dbReference>
<dbReference type="PROSITE" id="PS50931">
    <property type="entry name" value="HTH_LYSR"/>
    <property type="match status" value="1"/>
</dbReference>
<evidence type="ECO:0000259" key="5">
    <source>
        <dbReference type="PROSITE" id="PS50931"/>
    </source>
</evidence>
<dbReference type="GO" id="GO:0003677">
    <property type="term" value="F:DNA binding"/>
    <property type="evidence" value="ECO:0007669"/>
    <property type="project" value="UniProtKB-KW"/>
</dbReference>
<dbReference type="KEGG" id="tmo:TMO_1154"/>
<evidence type="ECO:0000256" key="4">
    <source>
        <dbReference type="ARBA" id="ARBA00023163"/>
    </source>
</evidence>
<dbReference type="GO" id="GO:0032993">
    <property type="term" value="C:protein-DNA complex"/>
    <property type="evidence" value="ECO:0007669"/>
    <property type="project" value="TreeGrafter"/>
</dbReference>
<dbReference type="FunFam" id="1.10.10.10:FF:000001">
    <property type="entry name" value="LysR family transcriptional regulator"/>
    <property type="match status" value="1"/>
</dbReference>
<sequence length="307" mass="34567">MSRMSLNFRHVKYFVATATLGQVSRAAKELSISQSAITAAIKELEAETGSRLFDRTAHGMELTDAGRRFLAAGYRILASIEEALQPGTADDAFSGTLSVAASYTVLGYFLPQHLERLERRYPNLRIQLYELSREMIEDGLVTNRFDMAVVLTSNVNNPELVTETLMSSQRRLWLPAGHPLLGRDRVRFGDIAEEPYIMLTVDEAAHSALKYWNRTQHQPNIRLRTSSIEAVRSIVANGQGISILSDMVYRPWSLEGKRIETVVMAEEVPPMNVGLAWRQGVDLSPAMRLFRGYFAEVYQTPQSMLPR</sequence>
<proteinExistence type="inferred from homology"/>
<evidence type="ECO:0000256" key="3">
    <source>
        <dbReference type="ARBA" id="ARBA00023125"/>
    </source>
</evidence>
<dbReference type="PANTHER" id="PTHR30346:SF0">
    <property type="entry name" value="HCA OPERON TRANSCRIPTIONAL ACTIVATOR HCAR"/>
    <property type="match status" value="1"/>
</dbReference>
<name>I3TJQ5_TISMK</name>
<organism evidence="6 7">
    <name type="scientific">Tistrella mobilis (strain KA081020-065)</name>
    <dbReference type="NCBI Taxonomy" id="1110502"/>
    <lineage>
        <taxon>Bacteria</taxon>
        <taxon>Pseudomonadati</taxon>
        <taxon>Pseudomonadota</taxon>
        <taxon>Alphaproteobacteria</taxon>
        <taxon>Geminicoccales</taxon>
        <taxon>Geminicoccaceae</taxon>
        <taxon>Tistrella</taxon>
    </lineage>
</organism>
<evidence type="ECO:0000313" key="6">
    <source>
        <dbReference type="EMBL" id="AFK52993.1"/>
    </source>
</evidence>
<dbReference type="eggNOG" id="COG0583">
    <property type="taxonomic scope" value="Bacteria"/>
</dbReference>
<dbReference type="PRINTS" id="PR00039">
    <property type="entry name" value="HTHLYSR"/>
</dbReference>
<dbReference type="Proteomes" id="UP000005258">
    <property type="component" value="Chromosome"/>
</dbReference>
<dbReference type="InterPro" id="IPR005119">
    <property type="entry name" value="LysR_subst-bd"/>
</dbReference>
<keyword evidence="7" id="KW-1185">Reference proteome</keyword>
<dbReference type="CDD" id="cd08412">
    <property type="entry name" value="PBP2_PAO1_like"/>
    <property type="match status" value="1"/>
</dbReference>
<keyword evidence="3" id="KW-0238">DNA-binding</keyword>
<reference evidence="6 7" key="1">
    <citation type="journal article" date="2012" name="J. Am. Chem. Soc.">
        <title>Bacterial biosynthesis and maturation of the didemnin anti-cancer agents.</title>
        <authorList>
            <person name="Xu Y."/>
            <person name="Kersten R.D."/>
            <person name="Nam S.J."/>
            <person name="Lu L."/>
            <person name="Al-Suwailem A.M."/>
            <person name="Zheng H."/>
            <person name="Fenical W."/>
            <person name="Dorrestein P.C."/>
            <person name="Moore B.S."/>
            <person name="Qian P.Y."/>
        </authorList>
    </citation>
    <scope>NUCLEOTIDE SEQUENCE [LARGE SCALE GENOMIC DNA]</scope>
    <source>
        <strain evidence="6 7">KA081020-065</strain>
    </source>
</reference>
<comment type="similarity">
    <text evidence="1">Belongs to the LysR transcriptional regulatory family.</text>
</comment>
<dbReference type="EMBL" id="CP003236">
    <property type="protein sequence ID" value="AFK52993.1"/>
    <property type="molecule type" value="Genomic_DNA"/>
</dbReference>
<dbReference type="Pfam" id="PF00126">
    <property type="entry name" value="HTH_1"/>
    <property type="match status" value="1"/>
</dbReference>
<keyword evidence="2" id="KW-0805">Transcription regulation</keyword>
<dbReference type="PATRIC" id="fig|1110502.3.peg.1188"/>
<dbReference type="AlphaFoldDB" id="I3TJQ5"/>
<dbReference type="PANTHER" id="PTHR30346">
    <property type="entry name" value="TRANSCRIPTIONAL DUAL REGULATOR HCAR-RELATED"/>
    <property type="match status" value="1"/>
</dbReference>
<dbReference type="Gene3D" id="1.10.10.10">
    <property type="entry name" value="Winged helix-like DNA-binding domain superfamily/Winged helix DNA-binding domain"/>
    <property type="match status" value="1"/>
</dbReference>
<dbReference type="InterPro" id="IPR036390">
    <property type="entry name" value="WH_DNA-bd_sf"/>
</dbReference>
<dbReference type="SUPFAM" id="SSF46785">
    <property type="entry name" value="Winged helix' DNA-binding domain"/>
    <property type="match status" value="1"/>
</dbReference>
<evidence type="ECO:0000313" key="7">
    <source>
        <dbReference type="Proteomes" id="UP000005258"/>
    </source>
</evidence>
<evidence type="ECO:0000256" key="2">
    <source>
        <dbReference type="ARBA" id="ARBA00023015"/>
    </source>
</evidence>
<protein>
    <submittedName>
        <fullName evidence="6">Transcriptional regulator</fullName>
    </submittedName>
</protein>
<dbReference type="HOGENOM" id="CLU_039613_6_4_5"/>
<accession>I3TJQ5</accession>
<evidence type="ECO:0000256" key="1">
    <source>
        <dbReference type="ARBA" id="ARBA00009437"/>
    </source>
</evidence>
<keyword evidence="4" id="KW-0804">Transcription</keyword>
<gene>
    <name evidence="6" type="primary">cynR</name>
    <name evidence="6" type="ordered locus">TMO_1154</name>
</gene>
<dbReference type="Pfam" id="PF03466">
    <property type="entry name" value="LysR_substrate"/>
    <property type="match status" value="1"/>
</dbReference>
<dbReference type="SUPFAM" id="SSF53850">
    <property type="entry name" value="Periplasmic binding protein-like II"/>
    <property type="match status" value="1"/>
</dbReference>
<feature type="domain" description="HTH lysR-type" evidence="5">
    <location>
        <begin position="6"/>
        <end position="63"/>
    </location>
</feature>
<dbReference type="STRING" id="1110502.TMO_1154"/>
<dbReference type="GO" id="GO:0003700">
    <property type="term" value="F:DNA-binding transcription factor activity"/>
    <property type="evidence" value="ECO:0007669"/>
    <property type="project" value="InterPro"/>
</dbReference>
<dbReference type="Gene3D" id="3.40.190.10">
    <property type="entry name" value="Periplasmic binding protein-like II"/>
    <property type="match status" value="2"/>
</dbReference>